<keyword evidence="7" id="KW-1185">Reference proteome</keyword>
<reference evidence="6 7" key="1">
    <citation type="submission" date="2015-09" db="EMBL/GenBank/DDBJ databases">
        <title>Draft genome of a European isolate of the apple canker pathogen Neonectria ditissima.</title>
        <authorList>
            <person name="Gomez-Cortecero A."/>
            <person name="Harrison R.J."/>
            <person name="Armitage A.D."/>
        </authorList>
    </citation>
    <scope>NUCLEOTIDE SEQUENCE [LARGE SCALE GENOMIC DNA]</scope>
    <source>
        <strain evidence="6 7">R09/05</strain>
    </source>
</reference>
<dbReference type="Gene3D" id="2.40.50.770">
    <property type="entry name" value="RecQ-mediated genome instability protein Rmi1, C-terminal domain"/>
    <property type="match status" value="1"/>
</dbReference>
<feature type="compositionally biased region" description="Low complexity" evidence="3">
    <location>
        <begin position="134"/>
        <end position="152"/>
    </location>
</feature>
<evidence type="ECO:0000313" key="7">
    <source>
        <dbReference type="Proteomes" id="UP000050424"/>
    </source>
</evidence>
<dbReference type="Proteomes" id="UP000050424">
    <property type="component" value="Unassembled WGS sequence"/>
</dbReference>
<comment type="caution">
    <text evidence="6">The sequence shown here is derived from an EMBL/GenBank/DDBJ whole genome shotgun (WGS) entry which is preliminary data.</text>
</comment>
<dbReference type="PANTHER" id="PTHR14790:SF15">
    <property type="entry name" value="RECQ-MEDIATED GENOME INSTABILITY PROTEIN 1"/>
    <property type="match status" value="1"/>
</dbReference>
<evidence type="ECO:0000259" key="4">
    <source>
        <dbReference type="Pfam" id="PF08585"/>
    </source>
</evidence>
<dbReference type="Pfam" id="PF08585">
    <property type="entry name" value="RMI1_N_C"/>
    <property type="match status" value="1"/>
</dbReference>
<comment type="similarity">
    <text evidence="1">Belongs to the RMI1 family.</text>
</comment>
<name>A0A0P7BIJ2_9HYPO</name>
<dbReference type="InterPro" id="IPR013894">
    <property type="entry name" value="RMI1_OB"/>
</dbReference>
<dbReference type="PANTHER" id="PTHR14790">
    <property type="entry name" value="RECQ-MEDIATED GENOME INSTABILITY PROTEIN 1 RMI1"/>
    <property type="match status" value="1"/>
</dbReference>
<gene>
    <name evidence="6" type="ORF">AK830_g5652</name>
</gene>
<dbReference type="GO" id="GO:0031422">
    <property type="term" value="C:RecQ family helicase-topoisomerase III complex"/>
    <property type="evidence" value="ECO:0007669"/>
    <property type="project" value="TreeGrafter"/>
</dbReference>
<dbReference type="STRING" id="78410.A0A0P7BIJ2"/>
<dbReference type="GO" id="GO:0000724">
    <property type="term" value="P:double-strand break repair via homologous recombination"/>
    <property type="evidence" value="ECO:0007669"/>
    <property type="project" value="TreeGrafter"/>
</dbReference>
<dbReference type="Pfam" id="PF21000">
    <property type="entry name" value="RMI1_N_N"/>
    <property type="match status" value="1"/>
</dbReference>
<evidence type="ECO:0000313" key="6">
    <source>
        <dbReference type="EMBL" id="KPM40880.1"/>
    </source>
</evidence>
<dbReference type="EMBL" id="LKCW01000074">
    <property type="protein sequence ID" value="KPM40880.1"/>
    <property type="molecule type" value="Genomic_DNA"/>
</dbReference>
<evidence type="ECO:0000256" key="3">
    <source>
        <dbReference type="SAM" id="MobiDB-lite"/>
    </source>
</evidence>
<accession>A0A0P7BIJ2</accession>
<dbReference type="OrthoDB" id="341511at2759"/>
<sequence length="251" mass="26894">MDLTGQLRAAILAQSLPAPSTAFLSSLTTARSPPPPLPSLLATAKARLLAADLCASSGLLLNAAALPGFPDAVAAVRETRLQRPVHVQVLDVENLALSRWEQVEELEAVERGETTRGREVVRVTADDDSNNAETTQSTQRTTATTTATTTAAGVRPAGKNATHRLVLQDAKGAKLYAVELRRIDGIGIGKTQVGEKMLLKAGTIIARGTLLLEPDKCVLLGGKVEAWQKVWLDGRLTRLREAVRQEETQRP</sequence>
<proteinExistence type="inferred from homology"/>
<dbReference type="GO" id="GO:0000712">
    <property type="term" value="P:resolution of meiotic recombination intermediates"/>
    <property type="evidence" value="ECO:0007669"/>
    <property type="project" value="TreeGrafter"/>
</dbReference>
<protein>
    <recommendedName>
        <fullName evidence="2">RecQ-mediated genome instability protein 1</fullName>
    </recommendedName>
</protein>
<feature type="region of interest" description="Disordered" evidence="3">
    <location>
        <begin position="125"/>
        <end position="153"/>
    </location>
</feature>
<evidence type="ECO:0000256" key="1">
    <source>
        <dbReference type="ARBA" id="ARBA00006395"/>
    </source>
</evidence>
<dbReference type="InterPro" id="IPR042470">
    <property type="entry name" value="RMI1_N_C_sf"/>
</dbReference>
<dbReference type="AlphaFoldDB" id="A0A0P7BIJ2"/>
<evidence type="ECO:0000259" key="5">
    <source>
        <dbReference type="Pfam" id="PF21000"/>
    </source>
</evidence>
<feature type="domain" description="RMI1 N-terminal" evidence="5">
    <location>
        <begin position="13"/>
        <end position="56"/>
    </location>
</feature>
<feature type="domain" description="RecQ mediated genome instability protein 1 OB-fold" evidence="4">
    <location>
        <begin position="70"/>
        <end position="235"/>
    </location>
</feature>
<dbReference type="GO" id="GO:0016604">
    <property type="term" value="C:nuclear body"/>
    <property type="evidence" value="ECO:0007669"/>
    <property type="project" value="TreeGrafter"/>
</dbReference>
<evidence type="ECO:0000256" key="2">
    <source>
        <dbReference type="ARBA" id="ARBA00018987"/>
    </source>
</evidence>
<dbReference type="InterPro" id="IPR049363">
    <property type="entry name" value="RMI1_N"/>
</dbReference>
<organism evidence="6 7">
    <name type="scientific">Neonectria ditissima</name>
    <dbReference type="NCBI Taxonomy" id="78410"/>
    <lineage>
        <taxon>Eukaryota</taxon>
        <taxon>Fungi</taxon>
        <taxon>Dikarya</taxon>
        <taxon>Ascomycota</taxon>
        <taxon>Pezizomycotina</taxon>
        <taxon>Sordariomycetes</taxon>
        <taxon>Hypocreomycetidae</taxon>
        <taxon>Hypocreales</taxon>
        <taxon>Nectriaceae</taxon>
        <taxon>Neonectria</taxon>
    </lineage>
</organism>